<feature type="DNA-binding region" description="H-T-H motif" evidence="2">
    <location>
        <begin position="13"/>
        <end position="32"/>
    </location>
</feature>
<dbReference type="InterPro" id="IPR009057">
    <property type="entry name" value="Homeodomain-like_sf"/>
</dbReference>
<dbReference type="Pfam" id="PF08359">
    <property type="entry name" value="TetR_C_4"/>
    <property type="match status" value="1"/>
</dbReference>
<evidence type="ECO:0000259" key="3">
    <source>
        <dbReference type="PROSITE" id="PS50977"/>
    </source>
</evidence>
<reference evidence="4 5" key="1">
    <citation type="submission" date="2019-05" db="EMBL/GenBank/DDBJ databases">
        <title>The Complete Genome Sequence of the n-alkane-degrading Desulfoglaeba alkanexedens ALDC reveals multiple alkylsuccinate synthase gene clusters.</title>
        <authorList>
            <person name="Callaghan A.V."/>
            <person name="Davidova I.A."/>
            <person name="Duncan K.E."/>
            <person name="Morris B."/>
            <person name="McInerney M.J."/>
        </authorList>
    </citation>
    <scope>NUCLEOTIDE SEQUENCE [LARGE SCALE GENOMIC DNA]</scope>
    <source>
        <strain evidence="4 5">ALDC</strain>
    </source>
</reference>
<reference evidence="4 5" key="2">
    <citation type="submission" date="2019-05" db="EMBL/GenBank/DDBJ databases">
        <authorList>
            <person name="Suflita J.M."/>
            <person name="Marks C.R."/>
        </authorList>
    </citation>
    <scope>NUCLEOTIDE SEQUENCE [LARGE SCALE GENOMIC DNA]</scope>
    <source>
        <strain evidence="4 5">ALDC</strain>
    </source>
</reference>
<sequence>MDVFARKGFFLSKVSEIAEKAGVADGTIYLYFKNKDDLLISIFEEKMREINASFRDGLAQEPDALSRFRRFIRMHLEGFQSYPELASVFLVELRQSSRFMRDYKKVELENYLDLIGELVEQGQCEGVFRSDISVGLVKRLIFGTLDEVVSTWVLAGKPYELVALTEPVLDLLLHGIQKENDAIHKKPPEADVT</sequence>
<dbReference type="Proteomes" id="UP000298602">
    <property type="component" value="Chromosome"/>
</dbReference>
<dbReference type="PROSITE" id="PS50977">
    <property type="entry name" value="HTH_TETR_2"/>
    <property type="match status" value="1"/>
</dbReference>
<evidence type="ECO:0000256" key="2">
    <source>
        <dbReference type="PROSITE-ProRule" id="PRU00335"/>
    </source>
</evidence>
<evidence type="ECO:0000313" key="4">
    <source>
        <dbReference type="EMBL" id="QCQ21963.1"/>
    </source>
</evidence>
<dbReference type="SUPFAM" id="SSF46689">
    <property type="entry name" value="Homeodomain-like"/>
    <property type="match status" value="1"/>
</dbReference>
<dbReference type="Gene3D" id="1.10.10.60">
    <property type="entry name" value="Homeodomain-like"/>
    <property type="match status" value="1"/>
</dbReference>
<gene>
    <name evidence="4" type="ORF">FDQ92_07110</name>
</gene>
<accession>A0A4P8L2T2</accession>
<dbReference type="GO" id="GO:0000976">
    <property type="term" value="F:transcription cis-regulatory region binding"/>
    <property type="evidence" value="ECO:0007669"/>
    <property type="project" value="TreeGrafter"/>
</dbReference>
<dbReference type="InterPro" id="IPR013570">
    <property type="entry name" value="Tscrpt_reg_YsiA_C"/>
</dbReference>
<dbReference type="PANTHER" id="PTHR30055">
    <property type="entry name" value="HTH-TYPE TRANSCRIPTIONAL REGULATOR RUTR"/>
    <property type="match status" value="1"/>
</dbReference>
<dbReference type="Pfam" id="PF00440">
    <property type="entry name" value="TetR_N"/>
    <property type="match status" value="1"/>
</dbReference>
<dbReference type="SUPFAM" id="SSF48498">
    <property type="entry name" value="Tetracyclin repressor-like, C-terminal domain"/>
    <property type="match status" value="1"/>
</dbReference>
<keyword evidence="5" id="KW-1185">Reference proteome</keyword>
<dbReference type="EMBL" id="CP040098">
    <property type="protein sequence ID" value="QCQ21963.1"/>
    <property type="molecule type" value="Genomic_DNA"/>
</dbReference>
<keyword evidence="1 2" id="KW-0238">DNA-binding</keyword>
<dbReference type="InterPro" id="IPR036271">
    <property type="entry name" value="Tet_transcr_reg_TetR-rel_C_sf"/>
</dbReference>
<organism evidence="4 5">
    <name type="scientific">Desulfoglaeba alkanexedens ALDC</name>
    <dbReference type="NCBI Taxonomy" id="980445"/>
    <lineage>
        <taxon>Bacteria</taxon>
        <taxon>Pseudomonadati</taxon>
        <taxon>Thermodesulfobacteriota</taxon>
        <taxon>Syntrophobacteria</taxon>
        <taxon>Syntrophobacterales</taxon>
        <taxon>Syntrophobacteraceae</taxon>
        <taxon>Desulfoglaeba</taxon>
    </lineage>
</organism>
<dbReference type="InterPro" id="IPR001647">
    <property type="entry name" value="HTH_TetR"/>
</dbReference>
<name>A0A4P8L2T2_9BACT</name>
<dbReference type="AlphaFoldDB" id="A0A4P8L2T2"/>
<dbReference type="InterPro" id="IPR050109">
    <property type="entry name" value="HTH-type_TetR-like_transc_reg"/>
</dbReference>
<dbReference type="PANTHER" id="PTHR30055:SF195">
    <property type="entry name" value="FATTY ACID METABOLISM REGULATOR PROTEIN"/>
    <property type="match status" value="1"/>
</dbReference>
<evidence type="ECO:0000313" key="5">
    <source>
        <dbReference type="Proteomes" id="UP000298602"/>
    </source>
</evidence>
<evidence type="ECO:0000256" key="1">
    <source>
        <dbReference type="ARBA" id="ARBA00023125"/>
    </source>
</evidence>
<feature type="domain" description="HTH tetR-type" evidence="3">
    <location>
        <begin position="1"/>
        <end position="50"/>
    </location>
</feature>
<dbReference type="Gene3D" id="1.10.357.10">
    <property type="entry name" value="Tetracycline Repressor, domain 2"/>
    <property type="match status" value="1"/>
</dbReference>
<protein>
    <submittedName>
        <fullName evidence="4">TetR/AcrR family transcriptional regulator</fullName>
    </submittedName>
</protein>
<dbReference type="OrthoDB" id="9809994at2"/>
<dbReference type="GO" id="GO:0003700">
    <property type="term" value="F:DNA-binding transcription factor activity"/>
    <property type="evidence" value="ECO:0007669"/>
    <property type="project" value="TreeGrafter"/>
</dbReference>
<proteinExistence type="predicted"/>
<dbReference type="KEGG" id="dax:FDQ92_07110"/>